<evidence type="ECO:0000259" key="7">
    <source>
        <dbReference type="Pfam" id="PF20239"/>
    </source>
</evidence>
<dbReference type="RefSeq" id="WP_225963840.1">
    <property type="nucleotide sequence ID" value="NZ_JADBEK010000001.1"/>
</dbReference>
<dbReference type="InterPro" id="IPR046531">
    <property type="entry name" value="DUF6596"/>
</dbReference>
<evidence type="ECO:0000256" key="2">
    <source>
        <dbReference type="ARBA" id="ARBA00023015"/>
    </source>
</evidence>
<dbReference type="EMBL" id="JADBEK010000001">
    <property type="protein sequence ID" value="MBE1588952.1"/>
    <property type="molecule type" value="Genomic_DNA"/>
</dbReference>
<proteinExistence type="inferred from homology"/>
<dbReference type="Pfam" id="PF04542">
    <property type="entry name" value="Sigma70_r2"/>
    <property type="match status" value="1"/>
</dbReference>
<dbReference type="Proteomes" id="UP000633509">
    <property type="component" value="Unassembled WGS sequence"/>
</dbReference>
<dbReference type="Gene3D" id="1.10.1740.10">
    <property type="match status" value="1"/>
</dbReference>
<dbReference type="SUPFAM" id="SSF88946">
    <property type="entry name" value="Sigma2 domain of RNA polymerase sigma factors"/>
    <property type="match status" value="1"/>
</dbReference>
<dbReference type="InterPro" id="IPR007627">
    <property type="entry name" value="RNA_pol_sigma70_r2"/>
</dbReference>
<dbReference type="NCBIfam" id="TIGR02937">
    <property type="entry name" value="sigma70-ECF"/>
    <property type="match status" value="1"/>
</dbReference>
<dbReference type="InterPro" id="IPR011990">
    <property type="entry name" value="TPR-like_helical_dom_sf"/>
</dbReference>
<dbReference type="InterPro" id="IPR013324">
    <property type="entry name" value="RNA_pol_sigma_r3/r4-like"/>
</dbReference>
<evidence type="ECO:0000256" key="4">
    <source>
        <dbReference type="ARBA" id="ARBA00023163"/>
    </source>
</evidence>
<keyword evidence="2" id="KW-0805">Transcription regulation</keyword>
<evidence type="ECO:0000256" key="3">
    <source>
        <dbReference type="ARBA" id="ARBA00023082"/>
    </source>
</evidence>
<evidence type="ECO:0000259" key="6">
    <source>
        <dbReference type="Pfam" id="PF08281"/>
    </source>
</evidence>
<name>A0ABR9M7T4_9ACTN</name>
<keyword evidence="3" id="KW-0731">Sigma factor</keyword>
<dbReference type="InterPro" id="IPR023393">
    <property type="entry name" value="START-like_dom_sf"/>
</dbReference>
<dbReference type="SUPFAM" id="SSF48452">
    <property type="entry name" value="TPR-like"/>
    <property type="match status" value="1"/>
</dbReference>
<dbReference type="Gene3D" id="3.30.530.20">
    <property type="match status" value="1"/>
</dbReference>
<organism evidence="8 9">
    <name type="scientific">Nonomuraea angiospora</name>
    <dbReference type="NCBI Taxonomy" id="46172"/>
    <lineage>
        <taxon>Bacteria</taxon>
        <taxon>Bacillati</taxon>
        <taxon>Actinomycetota</taxon>
        <taxon>Actinomycetes</taxon>
        <taxon>Streptosporangiales</taxon>
        <taxon>Streptosporangiaceae</taxon>
        <taxon>Nonomuraea</taxon>
    </lineage>
</organism>
<dbReference type="InterPro" id="IPR036388">
    <property type="entry name" value="WH-like_DNA-bd_sf"/>
</dbReference>
<reference evidence="8 9" key="1">
    <citation type="submission" date="2020-10" db="EMBL/GenBank/DDBJ databases">
        <title>Sequencing the genomes of 1000 actinobacteria strains.</title>
        <authorList>
            <person name="Klenk H.-P."/>
        </authorList>
    </citation>
    <scope>NUCLEOTIDE SEQUENCE [LARGE SCALE GENOMIC DNA]</scope>
    <source>
        <strain evidence="8 9">DSM 43173</strain>
    </source>
</reference>
<evidence type="ECO:0000259" key="5">
    <source>
        <dbReference type="Pfam" id="PF04542"/>
    </source>
</evidence>
<gene>
    <name evidence="8" type="ORF">H4W80_007210</name>
</gene>
<dbReference type="PANTHER" id="PTHR47756">
    <property type="entry name" value="BLL6612 PROTEIN-RELATED"/>
    <property type="match status" value="1"/>
</dbReference>
<dbReference type="InterPro" id="IPR013249">
    <property type="entry name" value="RNA_pol_sigma70_r4_t2"/>
</dbReference>
<dbReference type="SUPFAM" id="SSF88659">
    <property type="entry name" value="Sigma3 and sigma4 domains of RNA polymerase sigma factors"/>
    <property type="match status" value="1"/>
</dbReference>
<protein>
    <submittedName>
        <fullName evidence="8">RNA polymerase sigma-70 factor (ECF subfamily)</fullName>
    </submittedName>
</protein>
<feature type="domain" description="DUF6596" evidence="7">
    <location>
        <begin position="172"/>
        <end position="271"/>
    </location>
</feature>
<sequence length="565" mass="62178">MDLDSVYRAEYGRCVATLTRLLGDIGLAEEFVQDAFAVAVQKWDETPPPNPGAWIVTTARNRAIDRLRRESTREARHAQALLLHQPDEPQEVGPVRDDQLRMIFTCCHPALSPLAQTALTLRLLGGLEVAEIARAYVVPEATVAQRIVRAKKKIRDAGIPYRVPAAAELPDRLASVLTVLYLVFNEGYSATSGQLLRTDLCLEAIRLARALAELMPDEPEVIGLLALLLLTEARRPARVGPSGELVVLAEQDRALWNRELIAEGHELVRRCLRRNQPGPYQLQAAINAVHTDGQATDWTQVLALYDQLLQHTPTPIVALNRAVAIAEVHGPAQALATIDELDLPGYHLLPAARADLLTRLGRTADALAAYDEAITLATNDTERTFLRTRRALLGRAARDETARSVHTVGQENVSATLTVAVPVAKVFAALADPTTHAAIDGTGWVQEAVNQAPLTEVGQIFRMDMHHANHPDGDYQVVNKVQVLDPPHAIGWLTGSEKDDGQLELGGWLWRYDLVPLGPSETEVTLTYDWSAVPQFRREYIQFPPFGPEHLINSLHHLAELVSLG</sequence>
<dbReference type="SUPFAM" id="SSF55961">
    <property type="entry name" value="Bet v1-like"/>
    <property type="match status" value="1"/>
</dbReference>
<feature type="domain" description="RNA polymerase sigma factor 70 region 4 type 2" evidence="6">
    <location>
        <begin position="102"/>
        <end position="154"/>
    </location>
</feature>
<dbReference type="InterPro" id="IPR013325">
    <property type="entry name" value="RNA_pol_sigma_r2"/>
</dbReference>
<comment type="caution">
    <text evidence="8">The sequence shown here is derived from an EMBL/GenBank/DDBJ whole genome shotgun (WGS) entry which is preliminary data.</text>
</comment>
<keyword evidence="9" id="KW-1185">Reference proteome</keyword>
<dbReference type="Gene3D" id="1.10.10.10">
    <property type="entry name" value="Winged helix-like DNA-binding domain superfamily/Winged helix DNA-binding domain"/>
    <property type="match status" value="1"/>
</dbReference>
<comment type="similarity">
    <text evidence="1">Belongs to the sigma-70 factor family. ECF subfamily.</text>
</comment>
<dbReference type="Pfam" id="PF20239">
    <property type="entry name" value="DUF6596"/>
    <property type="match status" value="1"/>
</dbReference>
<feature type="domain" description="RNA polymerase sigma-70 region 2" evidence="5">
    <location>
        <begin position="7"/>
        <end position="71"/>
    </location>
</feature>
<accession>A0ABR9M7T4</accession>
<dbReference type="Gene3D" id="1.25.40.10">
    <property type="entry name" value="Tetratricopeptide repeat domain"/>
    <property type="match status" value="1"/>
</dbReference>
<evidence type="ECO:0000313" key="8">
    <source>
        <dbReference type="EMBL" id="MBE1588952.1"/>
    </source>
</evidence>
<keyword evidence="4" id="KW-0804">Transcription</keyword>
<dbReference type="Pfam" id="PF08281">
    <property type="entry name" value="Sigma70_r4_2"/>
    <property type="match status" value="1"/>
</dbReference>
<dbReference type="PANTHER" id="PTHR47756:SF2">
    <property type="entry name" value="BLL6612 PROTEIN"/>
    <property type="match status" value="1"/>
</dbReference>
<dbReference type="InterPro" id="IPR014284">
    <property type="entry name" value="RNA_pol_sigma-70_dom"/>
</dbReference>
<evidence type="ECO:0000313" key="9">
    <source>
        <dbReference type="Proteomes" id="UP000633509"/>
    </source>
</evidence>
<evidence type="ECO:0000256" key="1">
    <source>
        <dbReference type="ARBA" id="ARBA00010641"/>
    </source>
</evidence>